<evidence type="ECO:0000313" key="1">
    <source>
        <dbReference type="EMBL" id="MBD1388219.1"/>
    </source>
</evidence>
<accession>A0A8J6QPE7</accession>
<proteinExistence type="predicted"/>
<keyword evidence="2" id="KW-1185">Reference proteome</keyword>
<sequence>MKKQKLLLQLMFSTLMLLVIIGGGFLSNLLDKVESVDDQIRLQQRQAPVPSSRVGIASEGAHRTIIPLAGRIESQGDHQLELQLTFVNADPYQTVLIESIELFDQAGVSVALLATGQNAIAPRAVFNKTLSLQYMLASSVASCVISWRINDWAALPISYLVLTDRGATTPVRQVISGQHRAVL</sequence>
<dbReference type="EMBL" id="JACXAF010000002">
    <property type="protein sequence ID" value="MBD1388219.1"/>
    <property type="molecule type" value="Genomic_DNA"/>
</dbReference>
<reference evidence="1" key="1">
    <citation type="submission" date="2020-09" db="EMBL/GenBank/DDBJ databases">
        <title>A novel bacterium of genus Neiella, isolated from South China Sea.</title>
        <authorList>
            <person name="Huang H."/>
            <person name="Mo K."/>
            <person name="Hu Y."/>
        </authorList>
    </citation>
    <scope>NUCLEOTIDE SEQUENCE</scope>
    <source>
        <strain evidence="1">HB171785</strain>
    </source>
</reference>
<name>A0A8J6QPE7_9GAMM</name>
<organism evidence="1 2">
    <name type="scientific">Neiella litorisoli</name>
    <dbReference type="NCBI Taxonomy" id="2771431"/>
    <lineage>
        <taxon>Bacteria</taxon>
        <taxon>Pseudomonadati</taxon>
        <taxon>Pseudomonadota</taxon>
        <taxon>Gammaproteobacteria</taxon>
        <taxon>Alteromonadales</taxon>
        <taxon>Echinimonadaceae</taxon>
        <taxon>Neiella</taxon>
    </lineage>
</organism>
<evidence type="ECO:0000313" key="2">
    <source>
        <dbReference type="Proteomes" id="UP000638014"/>
    </source>
</evidence>
<gene>
    <name evidence="1" type="ORF">IC617_02140</name>
</gene>
<protein>
    <submittedName>
        <fullName evidence="1">DUF3124 domain-containing protein</fullName>
    </submittedName>
</protein>
<dbReference type="AlphaFoldDB" id="A0A8J6QPE7"/>
<comment type="caution">
    <text evidence="1">The sequence shown here is derived from an EMBL/GenBank/DDBJ whole genome shotgun (WGS) entry which is preliminary data.</text>
</comment>
<dbReference type="Proteomes" id="UP000638014">
    <property type="component" value="Unassembled WGS sequence"/>
</dbReference>
<dbReference type="RefSeq" id="WP_191143346.1">
    <property type="nucleotide sequence ID" value="NZ_JACXAF010000002.1"/>
</dbReference>